<gene>
    <name evidence="11" type="primary">alaS</name>
    <name evidence="11" type="ORF">E0F66_13105</name>
</gene>
<keyword evidence="8" id="KW-0648">Protein biosynthesis</keyword>
<dbReference type="InterPro" id="IPR050058">
    <property type="entry name" value="Ala-tRNA_ligase"/>
</dbReference>
<dbReference type="GO" id="GO:0004813">
    <property type="term" value="F:alanine-tRNA ligase activity"/>
    <property type="evidence" value="ECO:0007669"/>
    <property type="project" value="UniProtKB-EC"/>
</dbReference>
<dbReference type="InterPro" id="IPR018165">
    <property type="entry name" value="Ala-tRNA-synth_IIc_core"/>
</dbReference>
<dbReference type="Pfam" id="PF01411">
    <property type="entry name" value="tRNA-synt_2c"/>
    <property type="match status" value="1"/>
</dbReference>
<dbReference type="RefSeq" id="WP_262366207.1">
    <property type="nucleotide sequence ID" value="NZ_SJLL01000624.1"/>
</dbReference>
<dbReference type="GO" id="GO:0006419">
    <property type="term" value="P:alanyl-tRNA aminoacylation"/>
    <property type="evidence" value="ECO:0007669"/>
    <property type="project" value="InterPro"/>
</dbReference>
<sequence>KSKGHCVEPSANLVPVNDPTLLWFNSGVATLKKYFVGSGIPENPRITNAQKSIRTNVIENVGKTARHHTMFEMLGNFSIGDYFRDEAIEWGFELLTSPDWFDFAKDKLYMTYYPDDKDSNNRWIACG</sequence>
<dbReference type="GO" id="GO:0140096">
    <property type="term" value="F:catalytic activity, acting on a protein"/>
    <property type="evidence" value="ECO:0007669"/>
    <property type="project" value="UniProtKB-ARBA"/>
</dbReference>
<comment type="similarity">
    <text evidence="1">Belongs to the class-II aminoacyl-tRNA synthetase family.</text>
</comment>
<dbReference type="EC" id="6.1.1.7" evidence="2"/>
<dbReference type="Gene3D" id="3.30.930.10">
    <property type="entry name" value="Bira Bifunctional Protein, Domain 2"/>
    <property type="match status" value="1"/>
</dbReference>
<dbReference type="GO" id="GO:0016740">
    <property type="term" value="F:transferase activity"/>
    <property type="evidence" value="ECO:0007669"/>
    <property type="project" value="UniProtKB-ARBA"/>
</dbReference>
<keyword evidence="4 11" id="KW-0436">Ligase</keyword>
<evidence type="ECO:0000256" key="6">
    <source>
        <dbReference type="ARBA" id="ARBA00022840"/>
    </source>
</evidence>
<feature type="non-terminal residue" evidence="11">
    <location>
        <position position="127"/>
    </location>
</feature>
<reference evidence="11 12" key="1">
    <citation type="submission" date="2019-02" db="EMBL/GenBank/DDBJ databases">
        <title>Novel genomic isolates of S. pyogenes and S. dysgalactiae subsp. equisimilis associated to necrotising fasciitis (NSTI).</title>
        <authorList>
            <person name="Barrantes I."/>
        </authorList>
    </citation>
    <scope>NUCLEOTIDE SEQUENCE [LARGE SCALE GENOMIC DNA]</scope>
    <source>
        <strain evidence="11 12">SPY2028</strain>
    </source>
</reference>
<evidence type="ECO:0000256" key="7">
    <source>
        <dbReference type="ARBA" id="ARBA00022884"/>
    </source>
</evidence>
<keyword evidence="6" id="KW-0067">ATP-binding</keyword>
<evidence type="ECO:0000256" key="8">
    <source>
        <dbReference type="ARBA" id="ARBA00022917"/>
    </source>
</evidence>
<keyword evidence="7" id="KW-0694">RNA-binding</keyword>
<keyword evidence="3" id="KW-0820">tRNA-binding</keyword>
<comment type="caution">
    <text evidence="11">The sequence shown here is derived from an EMBL/GenBank/DDBJ whole genome shotgun (WGS) entry which is preliminary data.</text>
</comment>
<dbReference type="AlphaFoldDB" id="A0A5S4T7P5"/>
<dbReference type="InterPro" id="IPR018164">
    <property type="entry name" value="Ala-tRNA-synth_IIc_N"/>
</dbReference>
<feature type="non-terminal residue" evidence="11">
    <location>
        <position position="1"/>
    </location>
</feature>
<evidence type="ECO:0000256" key="2">
    <source>
        <dbReference type="ARBA" id="ARBA00013168"/>
    </source>
</evidence>
<accession>A0A5S4T7P5</accession>
<dbReference type="Proteomes" id="UP000324058">
    <property type="component" value="Unassembled WGS sequence"/>
</dbReference>
<dbReference type="InterPro" id="IPR045864">
    <property type="entry name" value="aa-tRNA-synth_II/BPL/LPL"/>
</dbReference>
<evidence type="ECO:0000256" key="1">
    <source>
        <dbReference type="ARBA" id="ARBA00008226"/>
    </source>
</evidence>
<feature type="domain" description="Alanyl-transfer RNA synthetases family profile" evidence="10">
    <location>
        <begin position="1"/>
        <end position="127"/>
    </location>
</feature>
<evidence type="ECO:0000256" key="3">
    <source>
        <dbReference type="ARBA" id="ARBA00022555"/>
    </source>
</evidence>
<keyword evidence="9" id="KW-0030">Aminoacyl-tRNA synthetase</keyword>
<evidence type="ECO:0000256" key="9">
    <source>
        <dbReference type="ARBA" id="ARBA00023146"/>
    </source>
</evidence>
<evidence type="ECO:0000259" key="10">
    <source>
        <dbReference type="PROSITE" id="PS50860"/>
    </source>
</evidence>
<dbReference type="PROSITE" id="PS50860">
    <property type="entry name" value="AA_TRNA_LIGASE_II_ALA"/>
    <property type="match status" value="1"/>
</dbReference>
<organism evidence="11 12">
    <name type="scientific">Streptococcus pyogenes</name>
    <dbReference type="NCBI Taxonomy" id="1314"/>
    <lineage>
        <taxon>Bacteria</taxon>
        <taxon>Bacillati</taxon>
        <taxon>Bacillota</taxon>
        <taxon>Bacilli</taxon>
        <taxon>Lactobacillales</taxon>
        <taxon>Streptococcaceae</taxon>
        <taxon>Streptococcus</taxon>
    </lineage>
</organism>
<dbReference type="PANTHER" id="PTHR11777">
    <property type="entry name" value="ALANYL-TRNA SYNTHETASE"/>
    <property type="match status" value="1"/>
</dbReference>
<dbReference type="SUPFAM" id="SSF55681">
    <property type="entry name" value="Class II aaRS and biotin synthetases"/>
    <property type="match status" value="1"/>
</dbReference>
<keyword evidence="5" id="KW-0547">Nucleotide-binding</keyword>
<dbReference type="GO" id="GO:0000049">
    <property type="term" value="F:tRNA binding"/>
    <property type="evidence" value="ECO:0007669"/>
    <property type="project" value="UniProtKB-KW"/>
</dbReference>
<protein>
    <recommendedName>
        <fullName evidence="2">alanine--tRNA ligase</fullName>
        <ecNumber evidence="2">6.1.1.7</ecNumber>
    </recommendedName>
</protein>
<dbReference type="EMBL" id="SJLL01000624">
    <property type="protein sequence ID" value="TYK91445.1"/>
    <property type="molecule type" value="Genomic_DNA"/>
</dbReference>
<dbReference type="PANTHER" id="PTHR11777:SF9">
    <property type="entry name" value="ALANINE--TRNA LIGASE, CYTOPLASMIC"/>
    <property type="match status" value="1"/>
</dbReference>
<evidence type="ECO:0000313" key="12">
    <source>
        <dbReference type="Proteomes" id="UP000324058"/>
    </source>
</evidence>
<evidence type="ECO:0000313" key="11">
    <source>
        <dbReference type="EMBL" id="TYK91445.1"/>
    </source>
</evidence>
<dbReference type="GO" id="GO:0005829">
    <property type="term" value="C:cytosol"/>
    <property type="evidence" value="ECO:0007669"/>
    <property type="project" value="TreeGrafter"/>
</dbReference>
<evidence type="ECO:0000256" key="5">
    <source>
        <dbReference type="ARBA" id="ARBA00022741"/>
    </source>
</evidence>
<dbReference type="GO" id="GO:0005524">
    <property type="term" value="F:ATP binding"/>
    <property type="evidence" value="ECO:0007669"/>
    <property type="project" value="UniProtKB-KW"/>
</dbReference>
<proteinExistence type="inferred from homology"/>
<evidence type="ECO:0000256" key="4">
    <source>
        <dbReference type="ARBA" id="ARBA00022598"/>
    </source>
</evidence>
<dbReference type="GO" id="GO:0002161">
    <property type="term" value="F:aminoacyl-tRNA deacylase activity"/>
    <property type="evidence" value="ECO:0007669"/>
    <property type="project" value="TreeGrafter"/>
</dbReference>
<name>A0A5S4T7P5_STRPY</name>